<feature type="domain" description="AB hydrolase-1" evidence="1">
    <location>
        <begin position="47"/>
        <end position="211"/>
    </location>
</feature>
<dbReference type="InterPro" id="IPR050228">
    <property type="entry name" value="Carboxylesterase_BioH"/>
</dbReference>
<dbReference type="SUPFAM" id="SSF53474">
    <property type="entry name" value="alpha/beta-Hydrolases"/>
    <property type="match status" value="1"/>
</dbReference>
<keyword evidence="3" id="KW-1185">Reference proteome</keyword>
<dbReference type="Gene3D" id="3.40.50.1820">
    <property type="entry name" value="alpha/beta hydrolase"/>
    <property type="match status" value="1"/>
</dbReference>
<protein>
    <recommendedName>
        <fullName evidence="1">AB hydrolase-1 domain-containing protein</fullName>
    </recommendedName>
</protein>
<organism evidence="2 3">
    <name type="scientific">Agreia bicolorata</name>
    <dbReference type="NCBI Taxonomy" id="110935"/>
    <lineage>
        <taxon>Bacteria</taxon>
        <taxon>Bacillati</taxon>
        <taxon>Actinomycetota</taxon>
        <taxon>Actinomycetes</taxon>
        <taxon>Micrococcales</taxon>
        <taxon>Microbacteriaceae</taxon>
        <taxon>Agreia</taxon>
    </lineage>
</organism>
<evidence type="ECO:0000313" key="2">
    <source>
        <dbReference type="EMBL" id="KJC65308.1"/>
    </source>
</evidence>
<dbReference type="Pfam" id="PF00561">
    <property type="entry name" value="Abhydrolase_1"/>
    <property type="match status" value="1"/>
</dbReference>
<reference evidence="2 3" key="1">
    <citation type="journal article" date="2001" name="Int. J. Syst. Evol. Microbiol.">
        <title>Agreia bicolorata gen. nov., sp. nov., to accommodate actinobacteria isolated from narrow reed grass infected by the nematode Heteroanguina graminophila.</title>
        <authorList>
            <person name="Evtushenko L.I."/>
            <person name="Dorofeeva L.V."/>
            <person name="Dobrovolskaya T.G."/>
            <person name="Streshinskaya G.M."/>
            <person name="Subbotin S.A."/>
            <person name="Tiedje J.M."/>
        </authorList>
    </citation>
    <scope>NUCLEOTIDE SEQUENCE [LARGE SCALE GENOMIC DNA]</scope>
    <source>
        <strain evidence="2 3">VKM Ac-1804</strain>
    </source>
</reference>
<dbReference type="PANTHER" id="PTHR43194:SF4">
    <property type="entry name" value="AB HYDROLASE-1 DOMAIN-CONTAINING PROTEIN"/>
    <property type="match status" value="1"/>
</dbReference>
<evidence type="ECO:0000313" key="3">
    <source>
        <dbReference type="Proteomes" id="UP000032503"/>
    </source>
</evidence>
<dbReference type="PANTHER" id="PTHR43194">
    <property type="entry name" value="HYDROLASE ALPHA/BETA FOLD FAMILY"/>
    <property type="match status" value="1"/>
</dbReference>
<comment type="caution">
    <text evidence="2">The sequence shown here is derived from an EMBL/GenBank/DDBJ whole genome shotgun (WGS) entry which is preliminary data.</text>
</comment>
<dbReference type="Proteomes" id="UP000032503">
    <property type="component" value="Unassembled WGS sequence"/>
</dbReference>
<proteinExistence type="predicted"/>
<dbReference type="EMBL" id="JYFC01000002">
    <property type="protein sequence ID" value="KJC65308.1"/>
    <property type="molecule type" value="Genomic_DNA"/>
</dbReference>
<evidence type="ECO:0000259" key="1">
    <source>
        <dbReference type="Pfam" id="PF00561"/>
    </source>
</evidence>
<sequence>MSGEIRERSRRGGFWIPGQKVTGEAGTLLRGSMWVEWESPVDPLADPVVFVHGGGGQGTDWLMTPDGRPGWAAEFVAAGHPVYVVDRPGHGRSRSHPDLDGPLTGSMPLEAVARVFASSVGQGDEAARDGIRDLVLHQLGASAGPRHRDLAEGNRRDADRLVELLEMIGPAIIVSHSLGALGSWVAASRRPRLVSALVAVEPPGPPFSTIPGVGRLDSGLAAIDPADVDTTVDDAWARSLSGVPIVVVTAPESPFRDGASRLAGYLVALGLDAEEQALEQHGLQGNGHGLILESNSSSTAAVVLEWIATRRGHASL</sequence>
<dbReference type="InterPro" id="IPR029058">
    <property type="entry name" value="AB_hydrolase_fold"/>
</dbReference>
<gene>
    <name evidence="2" type="ORF">TZ00_05690</name>
</gene>
<accession>A0ABR5CI69</accession>
<name>A0ABR5CI69_9MICO</name>
<dbReference type="InterPro" id="IPR000073">
    <property type="entry name" value="AB_hydrolase_1"/>
</dbReference>